<feature type="domain" description="Amidohydrolase 3" evidence="1">
    <location>
        <begin position="60"/>
        <end position="520"/>
    </location>
</feature>
<dbReference type="SUPFAM" id="SSF51556">
    <property type="entry name" value="Metallo-dependent hydrolases"/>
    <property type="match status" value="1"/>
</dbReference>
<dbReference type="OrthoDB" id="3501663at2759"/>
<dbReference type="Pfam" id="PF07969">
    <property type="entry name" value="Amidohydro_3"/>
    <property type="match status" value="1"/>
</dbReference>
<accession>A0A5N7AQ72</accession>
<gene>
    <name evidence="2" type="ORF">BDV26DRAFT_302328</name>
</gene>
<dbReference type="SUPFAM" id="SSF51338">
    <property type="entry name" value="Composite domain of metallo-dependent hydrolases"/>
    <property type="match status" value="1"/>
</dbReference>
<dbReference type="Gene3D" id="2.30.40.10">
    <property type="entry name" value="Urease, subunit C, domain 1"/>
    <property type="match status" value="1"/>
</dbReference>
<organism evidence="2 3">
    <name type="scientific">Aspergillus bertholletiae</name>
    <dbReference type="NCBI Taxonomy" id="1226010"/>
    <lineage>
        <taxon>Eukaryota</taxon>
        <taxon>Fungi</taxon>
        <taxon>Dikarya</taxon>
        <taxon>Ascomycota</taxon>
        <taxon>Pezizomycotina</taxon>
        <taxon>Eurotiomycetes</taxon>
        <taxon>Eurotiomycetidae</taxon>
        <taxon>Eurotiales</taxon>
        <taxon>Aspergillaceae</taxon>
        <taxon>Aspergillus</taxon>
        <taxon>Aspergillus subgen. Circumdati</taxon>
    </lineage>
</organism>
<proteinExistence type="predicted"/>
<dbReference type="Proteomes" id="UP000326198">
    <property type="component" value="Unassembled WGS sequence"/>
</dbReference>
<keyword evidence="3" id="KW-1185">Reference proteome</keyword>
<dbReference type="InterPro" id="IPR011059">
    <property type="entry name" value="Metal-dep_hydrolase_composite"/>
</dbReference>
<dbReference type="PANTHER" id="PTHR22642:SF2">
    <property type="entry name" value="PROTEIN LONG AFTER FAR-RED 3"/>
    <property type="match status" value="1"/>
</dbReference>
<dbReference type="EMBL" id="ML736382">
    <property type="protein sequence ID" value="KAE8372004.1"/>
    <property type="molecule type" value="Genomic_DNA"/>
</dbReference>
<evidence type="ECO:0000313" key="3">
    <source>
        <dbReference type="Proteomes" id="UP000326198"/>
    </source>
</evidence>
<sequence>MSTEICIDGDCVAYTNGHVYTVNKTHPWAEGFIVTPDGRFAAVGSTAEILAKARQGSMAVYDLQGQFIMPGIHDAHVHTIISGSGLTNWVQTGLDVNKENIAHRVHQSACACAYSHAYEDWLVGGAGFGFVDYDRSYLDEHYPETPVLLYGGGCHSWYANTAALRRAGYDVDNELDVPHGEIVRRPDGSLTGELRDHAGCRMISAVPRPPIAHIKQVIKRAIVEMHRAGVTSCQDASATKLLLTALDELEKDGDLKMQFATHILYKNEWLTGEVMSPPDKLILDAEKYSTRHVQTGFVKFMMDGACVPDLMSHSQVDSHDKPDMSKILLPNLNELIDRFDAKGMTCKIHCMGYGGSNLALDVLEELRRKRPNGPRHEIAHCTQILNKDFPRFRKLNVTAEMSPAGSFDKRSQDEYFDMFRFDFPRMVEEENHITIGSDWAHGAPLPLLPHVGKIAQTIGAEKTLEIITLAGVTAVGRGTEAGSIEVGKIASFISVDRDLTEGDFANAKVLKTWFEGELVYDASSDSISWSNSPALDLVVAL</sequence>
<dbReference type="Gene3D" id="3.10.310.70">
    <property type="match status" value="1"/>
</dbReference>
<reference evidence="2 3" key="1">
    <citation type="submission" date="2019-04" db="EMBL/GenBank/DDBJ databases">
        <title>Friends and foes A comparative genomics studyof 23 Aspergillus species from section Flavi.</title>
        <authorList>
            <consortium name="DOE Joint Genome Institute"/>
            <person name="Kjaerbolling I."/>
            <person name="Vesth T."/>
            <person name="Frisvad J.C."/>
            <person name="Nybo J.L."/>
            <person name="Theobald S."/>
            <person name="Kildgaard S."/>
            <person name="Isbrandt T."/>
            <person name="Kuo A."/>
            <person name="Sato A."/>
            <person name="Lyhne E.K."/>
            <person name="Kogle M.E."/>
            <person name="Wiebenga A."/>
            <person name="Kun R.S."/>
            <person name="Lubbers R.J."/>
            <person name="Makela M.R."/>
            <person name="Barry K."/>
            <person name="Chovatia M."/>
            <person name="Clum A."/>
            <person name="Daum C."/>
            <person name="Haridas S."/>
            <person name="He G."/>
            <person name="LaButti K."/>
            <person name="Lipzen A."/>
            <person name="Mondo S."/>
            <person name="Riley R."/>
            <person name="Salamov A."/>
            <person name="Simmons B.A."/>
            <person name="Magnuson J.K."/>
            <person name="Henrissat B."/>
            <person name="Mortensen U.H."/>
            <person name="Larsen T.O."/>
            <person name="Devries R.P."/>
            <person name="Grigoriev I.V."/>
            <person name="Machida M."/>
            <person name="Baker S.E."/>
            <person name="Andersen M.R."/>
        </authorList>
    </citation>
    <scope>NUCLEOTIDE SEQUENCE [LARGE SCALE GENOMIC DNA]</scope>
    <source>
        <strain evidence="2 3">IBT 29228</strain>
    </source>
</reference>
<evidence type="ECO:0000259" key="1">
    <source>
        <dbReference type="Pfam" id="PF07969"/>
    </source>
</evidence>
<name>A0A5N7AQ72_9EURO</name>
<dbReference type="InterPro" id="IPR013108">
    <property type="entry name" value="Amidohydro_3"/>
</dbReference>
<keyword evidence="2" id="KW-0378">Hydrolase</keyword>
<dbReference type="GO" id="GO:0016810">
    <property type="term" value="F:hydrolase activity, acting on carbon-nitrogen (but not peptide) bonds"/>
    <property type="evidence" value="ECO:0007669"/>
    <property type="project" value="InterPro"/>
</dbReference>
<dbReference type="PANTHER" id="PTHR22642">
    <property type="entry name" value="IMIDAZOLONEPROPIONASE"/>
    <property type="match status" value="1"/>
</dbReference>
<dbReference type="InterPro" id="IPR032466">
    <property type="entry name" value="Metal_Hydrolase"/>
</dbReference>
<protein>
    <submittedName>
        <fullName evidence="2">Amidohydrolase family-domain-containing protein</fullName>
    </submittedName>
</protein>
<dbReference type="Gene3D" id="3.20.20.140">
    <property type="entry name" value="Metal-dependent hydrolases"/>
    <property type="match status" value="1"/>
</dbReference>
<dbReference type="AlphaFoldDB" id="A0A5N7AQ72"/>
<evidence type="ECO:0000313" key="2">
    <source>
        <dbReference type="EMBL" id="KAE8372004.1"/>
    </source>
</evidence>